<dbReference type="PATRIC" id="fig|1813736.3.peg.6356"/>
<comment type="function">
    <text evidence="9">Catalyzes the NADPH-dependent reduction of ketopantoate into pantoic acid.</text>
</comment>
<evidence type="ECO:0000256" key="8">
    <source>
        <dbReference type="ARBA" id="ARBA00048793"/>
    </source>
</evidence>
<dbReference type="InterPro" id="IPR036291">
    <property type="entry name" value="NAD(P)-bd_dom_sf"/>
</dbReference>
<dbReference type="InterPro" id="IPR013752">
    <property type="entry name" value="KPA_reductase"/>
</dbReference>
<evidence type="ECO:0000259" key="10">
    <source>
        <dbReference type="Pfam" id="PF02558"/>
    </source>
</evidence>
<keyword evidence="9" id="KW-0566">Pantothenate biosynthesis</keyword>
<evidence type="ECO:0000313" key="12">
    <source>
        <dbReference type="EMBL" id="AMY12768.1"/>
    </source>
</evidence>
<evidence type="ECO:0000313" key="13">
    <source>
        <dbReference type="Proteomes" id="UP000076079"/>
    </source>
</evidence>
<dbReference type="InterPro" id="IPR051402">
    <property type="entry name" value="KPR-Related"/>
</dbReference>
<dbReference type="InterPro" id="IPR013332">
    <property type="entry name" value="KPR_N"/>
</dbReference>
<dbReference type="SUPFAM" id="SSF51735">
    <property type="entry name" value="NAD(P)-binding Rossmann-fold domains"/>
    <property type="match status" value="1"/>
</dbReference>
<dbReference type="GO" id="GO:0015940">
    <property type="term" value="P:pantothenate biosynthetic process"/>
    <property type="evidence" value="ECO:0007669"/>
    <property type="project" value="UniProtKB-UniPathway"/>
</dbReference>
<evidence type="ECO:0000256" key="5">
    <source>
        <dbReference type="ARBA" id="ARBA00022857"/>
    </source>
</evidence>
<keyword evidence="6 9" id="KW-0560">Oxidoreductase</keyword>
<keyword evidence="13" id="KW-1185">Reference proteome</keyword>
<reference evidence="13" key="2">
    <citation type="submission" date="2016-04" db="EMBL/GenBank/DDBJ databases">
        <title>First Complete Genome Sequence of a Subdivision 6 Acidobacterium.</title>
        <authorList>
            <person name="Huang S."/>
            <person name="Vieira S."/>
            <person name="Bunk B."/>
            <person name="Riedel T."/>
            <person name="Sproeer C."/>
            <person name="Overmann J."/>
        </authorList>
    </citation>
    <scope>NUCLEOTIDE SEQUENCE [LARGE SCALE GENOMIC DNA]</scope>
    <source>
        <strain evidence="13">DSM 100886 HEG_-6_39</strain>
    </source>
</reference>
<keyword evidence="5 9" id="KW-0521">NADP</keyword>
<dbReference type="EC" id="1.1.1.169" evidence="3 9"/>
<evidence type="ECO:0000256" key="2">
    <source>
        <dbReference type="ARBA" id="ARBA00007870"/>
    </source>
</evidence>
<dbReference type="EMBL" id="CP015136">
    <property type="protein sequence ID" value="AMY12768.1"/>
    <property type="molecule type" value="Genomic_DNA"/>
</dbReference>
<gene>
    <name evidence="12" type="ORF">LuPra_06050</name>
</gene>
<name>A0A143PX22_LUTPR</name>
<evidence type="ECO:0000256" key="3">
    <source>
        <dbReference type="ARBA" id="ARBA00013014"/>
    </source>
</evidence>
<dbReference type="SUPFAM" id="SSF48179">
    <property type="entry name" value="6-phosphogluconate dehydrogenase C-terminal domain-like"/>
    <property type="match status" value="1"/>
</dbReference>
<comment type="similarity">
    <text evidence="2 9">Belongs to the ketopantoate reductase family.</text>
</comment>
<dbReference type="GO" id="GO:0008677">
    <property type="term" value="F:2-dehydropantoate 2-reductase activity"/>
    <property type="evidence" value="ECO:0007669"/>
    <property type="project" value="UniProtKB-EC"/>
</dbReference>
<evidence type="ECO:0000256" key="1">
    <source>
        <dbReference type="ARBA" id="ARBA00004994"/>
    </source>
</evidence>
<dbReference type="UniPathway" id="UPA00028">
    <property type="reaction ID" value="UER00004"/>
</dbReference>
<feature type="domain" description="Ketopantoate reductase N-terminal" evidence="10">
    <location>
        <begin position="7"/>
        <end position="154"/>
    </location>
</feature>
<dbReference type="NCBIfam" id="TIGR00745">
    <property type="entry name" value="apbA_panE"/>
    <property type="match status" value="1"/>
</dbReference>
<dbReference type="STRING" id="1855912.LuPra_06050"/>
<comment type="catalytic activity">
    <reaction evidence="8 9">
        <text>(R)-pantoate + NADP(+) = 2-dehydropantoate + NADPH + H(+)</text>
        <dbReference type="Rhea" id="RHEA:16233"/>
        <dbReference type="ChEBI" id="CHEBI:11561"/>
        <dbReference type="ChEBI" id="CHEBI:15378"/>
        <dbReference type="ChEBI" id="CHEBI:15980"/>
        <dbReference type="ChEBI" id="CHEBI:57783"/>
        <dbReference type="ChEBI" id="CHEBI:58349"/>
        <dbReference type="EC" id="1.1.1.169"/>
    </reaction>
</comment>
<comment type="pathway">
    <text evidence="1 9">Cofactor biosynthesis; (R)-pantothenate biosynthesis; (R)-pantoate from 3-methyl-2-oxobutanoate: step 2/2.</text>
</comment>
<evidence type="ECO:0000256" key="6">
    <source>
        <dbReference type="ARBA" id="ARBA00023002"/>
    </source>
</evidence>
<dbReference type="PANTHER" id="PTHR21708:SF26">
    <property type="entry name" value="2-DEHYDROPANTOATE 2-REDUCTASE"/>
    <property type="match status" value="1"/>
</dbReference>
<reference evidence="12 13" key="1">
    <citation type="journal article" date="2016" name="Genome Announc.">
        <title>First Complete Genome Sequence of a Subdivision 6 Acidobacterium Strain.</title>
        <authorList>
            <person name="Huang S."/>
            <person name="Vieira S."/>
            <person name="Bunk B."/>
            <person name="Riedel T."/>
            <person name="Sproer C."/>
            <person name="Overmann J."/>
        </authorList>
    </citation>
    <scope>NUCLEOTIDE SEQUENCE [LARGE SCALE GENOMIC DNA]</scope>
    <source>
        <strain evidence="13">DSM 100886 HEG_-6_39</strain>
    </source>
</reference>
<dbReference type="AlphaFoldDB" id="A0A143PX22"/>
<protein>
    <recommendedName>
        <fullName evidence="4 9">2-dehydropantoate 2-reductase</fullName>
        <ecNumber evidence="3 9">1.1.1.169</ecNumber>
    </recommendedName>
    <alternativeName>
        <fullName evidence="7 9">Ketopantoate reductase</fullName>
    </alternativeName>
</protein>
<accession>A0A143PX22</accession>
<dbReference type="RefSeq" id="WP_110174197.1">
    <property type="nucleotide sequence ID" value="NZ_CP015136.1"/>
</dbReference>
<evidence type="ECO:0000256" key="9">
    <source>
        <dbReference type="RuleBase" id="RU362068"/>
    </source>
</evidence>
<dbReference type="KEGG" id="abac:LuPra_06050"/>
<dbReference type="Proteomes" id="UP000076079">
    <property type="component" value="Chromosome"/>
</dbReference>
<evidence type="ECO:0000259" key="11">
    <source>
        <dbReference type="Pfam" id="PF08546"/>
    </source>
</evidence>
<dbReference type="Pfam" id="PF08546">
    <property type="entry name" value="ApbA_C"/>
    <property type="match status" value="1"/>
</dbReference>
<dbReference type="InterPro" id="IPR008927">
    <property type="entry name" value="6-PGluconate_DH-like_C_sf"/>
</dbReference>
<evidence type="ECO:0000256" key="7">
    <source>
        <dbReference type="ARBA" id="ARBA00032024"/>
    </source>
</evidence>
<feature type="domain" description="Ketopantoate reductase C-terminal" evidence="11">
    <location>
        <begin position="197"/>
        <end position="312"/>
    </location>
</feature>
<organism evidence="12 13">
    <name type="scientific">Luteitalea pratensis</name>
    <dbReference type="NCBI Taxonomy" id="1855912"/>
    <lineage>
        <taxon>Bacteria</taxon>
        <taxon>Pseudomonadati</taxon>
        <taxon>Acidobacteriota</taxon>
        <taxon>Vicinamibacteria</taxon>
        <taxon>Vicinamibacterales</taxon>
        <taxon>Vicinamibacteraceae</taxon>
        <taxon>Luteitalea</taxon>
    </lineage>
</organism>
<dbReference type="Gene3D" id="3.40.50.720">
    <property type="entry name" value="NAD(P)-binding Rossmann-like Domain"/>
    <property type="match status" value="1"/>
</dbReference>
<dbReference type="InterPro" id="IPR013328">
    <property type="entry name" value="6PGD_dom2"/>
</dbReference>
<evidence type="ECO:0000256" key="4">
    <source>
        <dbReference type="ARBA" id="ARBA00019465"/>
    </source>
</evidence>
<dbReference type="InterPro" id="IPR003710">
    <property type="entry name" value="ApbA"/>
</dbReference>
<dbReference type="PANTHER" id="PTHR21708">
    <property type="entry name" value="PROBABLE 2-DEHYDROPANTOATE 2-REDUCTASE"/>
    <property type="match status" value="1"/>
</dbReference>
<proteinExistence type="inferred from homology"/>
<dbReference type="Gene3D" id="1.10.1040.10">
    <property type="entry name" value="N-(1-d-carboxylethyl)-l-norvaline Dehydrogenase, domain 2"/>
    <property type="match status" value="1"/>
</dbReference>
<dbReference type="OrthoDB" id="9793586at2"/>
<dbReference type="GO" id="GO:0005737">
    <property type="term" value="C:cytoplasm"/>
    <property type="evidence" value="ECO:0007669"/>
    <property type="project" value="TreeGrafter"/>
</dbReference>
<dbReference type="Pfam" id="PF02558">
    <property type="entry name" value="ApbA"/>
    <property type="match status" value="1"/>
</dbReference>
<sequence length="321" mass="33067">MSDATFAVVGAGAVGGYYAARLAHAGFDVALLARGAHLEAIRSRGLWVWSPLGDLVVHPRVSADAAGIGPADVVLYAVKTYDNATALPLLGPLLGPDTLVVTLQNGVSSAADVGTVVGVDRVLAGPTYIATALKAPGLIQQTGTHRRIVFGEIPDTVGPALRARPSAEPSPRVLALAELLRRADIQAEPVADARVPLWEKFVYLAPFAAVTGAARQPAGVVWSTPALRATLDAAFAETEAVARAEGIAVAPDVLDRVRGYMDALPAGTRSSLLIDLQAGKRIELDALAGDVVRRGAALGVPTPVMATLASTLTPYIGGSSR</sequence>